<feature type="compositionally biased region" description="Basic residues" evidence="1">
    <location>
        <begin position="352"/>
        <end position="365"/>
    </location>
</feature>
<dbReference type="Pfam" id="PF00612">
    <property type="entry name" value="IQ"/>
    <property type="match status" value="1"/>
</dbReference>
<proteinExistence type="predicted"/>
<name>A0A8C3AXR3_CYCLU</name>
<feature type="region of interest" description="Disordered" evidence="1">
    <location>
        <begin position="345"/>
        <end position="373"/>
    </location>
</feature>
<dbReference type="PANTHER" id="PTHR14690">
    <property type="entry name" value="IQ MOTIF CONTAINING WITH AAA DOMAIN 1"/>
    <property type="match status" value="1"/>
</dbReference>
<sequence>MSQRTYNQLWADAQLELSRLLTEELPAEPRRPEKDRVVFFQRLAMLFVRYIQVFRQLEKVYDQVVHPQKRRVIRAILEGVIGRVLELKNEMVEKEFSEYHYMDDVLHDLKLTPTDLEIPIPRYFISDRSKELQERKAMLTEILKMVSVTESPEDMSQEEAIKIIQVAERARQGRVRAKLKEESRKLNRMQRTKDPGTADIELATVSIQKVWRGYIQRKRAKIAREEEMIFLGMAMDPKYEVPCSAVISAQASEACTRIKREEHNADYQKSVVAVTNQLRDVEGHDMSKSMKDQLRQWFIECRDATGSFPDYPDDEDGGSALIFAEKTPTQVKYTVRNGLVEMCPDDIYFPPQKKKGSKSGKKKKKEKDLTADR</sequence>
<protein>
    <submittedName>
        <fullName evidence="2">Zgc:153738</fullName>
    </submittedName>
</protein>
<reference evidence="2" key="2">
    <citation type="submission" date="2025-09" db="UniProtKB">
        <authorList>
            <consortium name="Ensembl"/>
        </authorList>
    </citation>
    <scope>IDENTIFICATION</scope>
</reference>
<dbReference type="Ensembl" id="ENSCLMT00005050854.1">
    <property type="protein sequence ID" value="ENSCLMP00005049202.1"/>
    <property type="gene ID" value="ENSCLMG00005022442.1"/>
</dbReference>
<dbReference type="GeneTree" id="ENSGT00940000154067"/>
<evidence type="ECO:0000313" key="3">
    <source>
        <dbReference type="Proteomes" id="UP000694565"/>
    </source>
</evidence>
<evidence type="ECO:0000313" key="2">
    <source>
        <dbReference type="Ensembl" id="ENSCLMP00005049202.1"/>
    </source>
</evidence>
<dbReference type="SMART" id="SM00015">
    <property type="entry name" value="IQ"/>
    <property type="match status" value="1"/>
</dbReference>
<dbReference type="PROSITE" id="PS50096">
    <property type="entry name" value="IQ"/>
    <property type="match status" value="1"/>
</dbReference>
<dbReference type="InterPro" id="IPR052267">
    <property type="entry name" value="N-DRC_Component"/>
</dbReference>
<evidence type="ECO:0000256" key="1">
    <source>
        <dbReference type="SAM" id="MobiDB-lite"/>
    </source>
</evidence>
<keyword evidence="3" id="KW-1185">Reference proteome</keyword>
<dbReference type="Proteomes" id="UP000694565">
    <property type="component" value="Unplaced"/>
</dbReference>
<accession>A0A8C3AXR3</accession>
<organism evidence="2 3">
    <name type="scientific">Cyclopterus lumpus</name>
    <name type="common">Lumpsucker</name>
    <dbReference type="NCBI Taxonomy" id="8103"/>
    <lineage>
        <taxon>Eukaryota</taxon>
        <taxon>Metazoa</taxon>
        <taxon>Chordata</taxon>
        <taxon>Craniata</taxon>
        <taxon>Vertebrata</taxon>
        <taxon>Euteleostomi</taxon>
        <taxon>Actinopterygii</taxon>
        <taxon>Neopterygii</taxon>
        <taxon>Teleostei</taxon>
        <taxon>Neoteleostei</taxon>
        <taxon>Acanthomorphata</taxon>
        <taxon>Eupercaria</taxon>
        <taxon>Perciformes</taxon>
        <taxon>Cottioidei</taxon>
        <taxon>Cottales</taxon>
        <taxon>Cyclopteridae</taxon>
        <taxon>Cyclopterus</taxon>
    </lineage>
</organism>
<reference evidence="2" key="1">
    <citation type="submission" date="2025-08" db="UniProtKB">
        <authorList>
            <consortium name="Ensembl"/>
        </authorList>
    </citation>
    <scope>IDENTIFICATION</scope>
</reference>
<dbReference type="InterPro" id="IPR000048">
    <property type="entry name" value="IQ_motif_EF-hand-BS"/>
</dbReference>
<dbReference type="PANTHER" id="PTHR14690:SF10">
    <property type="entry name" value="IQ AND AAA DOMAIN-CONTAINING PROTEIN-LIKE"/>
    <property type="match status" value="1"/>
</dbReference>
<dbReference type="AlphaFoldDB" id="A0A8C3AXR3"/>